<dbReference type="AlphaFoldDB" id="A0A2C9JSD1"/>
<dbReference type="VEuPathDB" id="VectorBase:BGLB007269"/>
<dbReference type="FunFam" id="1.10.287.570:FF:000001">
    <property type="entry name" value="Anion exchange protein"/>
    <property type="match status" value="1"/>
</dbReference>
<dbReference type="SUPFAM" id="SSF55804">
    <property type="entry name" value="Phoshotransferase/anion transport protein"/>
    <property type="match status" value="1"/>
</dbReference>
<protein>
    <recommendedName>
        <fullName evidence="9">Anion exchange protein</fullName>
    </recommendedName>
</protein>
<dbReference type="OrthoDB" id="1735926at2759"/>
<feature type="compositionally biased region" description="Basic residues" evidence="10">
    <location>
        <begin position="1114"/>
        <end position="1125"/>
    </location>
</feature>
<feature type="domain" description="Band 3 cytoplasmic" evidence="12">
    <location>
        <begin position="116"/>
        <end position="451"/>
    </location>
</feature>
<feature type="compositionally biased region" description="Basic and acidic residues" evidence="10">
    <location>
        <begin position="286"/>
        <end position="295"/>
    </location>
</feature>
<dbReference type="InterPro" id="IPR011531">
    <property type="entry name" value="HCO3_transpt-like_TM_dom"/>
</dbReference>
<dbReference type="Pfam" id="PF00955">
    <property type="entry name" value="HCO3_cotransp"/>
    <property type="match status" value="1"/>
</dbReference>
<gene>
    <name evidence="13" type="primary">106066103</name>
</gene>
<evidence type="ECO:0000256" key="3">
    <source>
        <dbReference type="ARBA" id="ARBA00022448"/>
    </source>
</evidence>
<feature type="transmembrane region" description="Helical" evidence="9">
    <location>
        <begin position="826"/>
        <end position="850"/>
    </location>
</feature>
<feature type="compositionally biased region" description="Polar residues" evidence="10">
    <location>
        <begin position="71"/>
        <end position="82"/>
    </location>
</feature>
<feature type="compositionally biased region" description="Basic and acidic residues" evidence="10">
    <location>
        <begin position="1184"/>
        <end position="1196"/>
    </location>
</feature>
<dbReference type="PANTHER" id="PTHR11453:SF36">
    <property type="entry name" value="ANION EXCHANGE PROTEIN"/>
    <property type="match status" value="1"/>
</dbReference>
<feature type="domain" description="Bicarbonate transporter-like transmembrane" evidence="11">
    <location>
        <begin position="500"/>
        <end position="817"/>
    </location>
</feature>
<feature type="compositionally biased region" description="Basic and acidic residues" evidence="10">
    <location>
        <begin position="1159"/>
        <end position="1172"/>
    </location>
</feature>
<feature type="region of interest" description="Disordered" evidence="10">
    <location>
        <begin position="271"/>
        <end position="301"/>
    </location>
</feature>
<dbReference type="GO" id="GO:0005452">
    <property type="term" value="F:solute:inorganic anion antiporter activity"/>
    <property type="evidence" value="ECO:0007669"/>
    <property type="project" value="InterPro"/>
</dbReference>
<dbReference type="Pfam" id="PF07565">
    <property type="entry name" value="Band_3_cyto"/>
    <property type="match status" value="1"/>
</dbReference>
<comment type="similarity">
    <text evidence="2 9">Belongs to the anion exchanger (TC 2.A.31) family.</text>
</comment>
<accession>A0A2C9JSD1</accession>
<dbReference type="InterPro" id="IPR013769">
    <property type="entry name" value="Band3_cytoplasmic_dom"/>
</dbReference>
<dbReference type="KEGG" id="bgt:106066103"/>
<evidence type="ECO:0000256" key="2">
    <source>
        <dbReference type="ARBA" id="ARBA00010993"/>
    </source>
</evidence>
<feature type="transmembrane region" description="Helical" evidence="9">
    <location>
        <begin position="881"/>
        <end position="903"/>
    </location>
</feature>
<evidence type="ECO:0000256" key="1">
    <source>
        <dbReference type="ARBA" id="ARBA00004651"/>
    </source>
</evidence>
<dbReference type="VEuPathDB" id="VectorBase:BGLAX_041571"/>
<evidence type="ECO:0000313" key="13">
    <source>
        <dbReference type="EnsemblMetazoa" id="BGLB007269-PB"/>
    </source>
</evidence>
<keyword evidence="3 9" id="KW-0813">Transport</keyword>
<dbReference type="Gene3D" id="1.10.287.570">
    <property type="entry name" value="Helical hairpin bin"/>
    <property type="match status" value="1"/>
</dbReference>
<dbReference type="NCBIfam" id="TIGR00834">
    <property type="entry name" value="ae"/>
    <property type="match status" value="1"/>
</dbReference>
<dbReference type="Proteomes" id="UP000076420">
    <property type="component" value="Unassembled WGS sequence"/>
</dbReference>
<dbReference type="InterPro" id="IPR003020">
    <property type="entry name" value="HCO3_transpt_euk"/>
</dbReference>
<keyword evidence="5 9" id="KW-0812">Transmembrane</keyword>
<dbReference type="PANTHER" id="PTHR11453">
    <property type="entry name" value="ANION EXCHANGE PROTEIN"/>
    <property type="match status" value="1"/>
</dbReference>
<evidence type="ECO:0000259" key="11">
    <source>
        <dbReference type="Pfam" id="PF00955"/>
    </source>
</evidence>
<evidence type="ECO:0000256" key="8">
    <source>
        <dbReference type="ARBA" id="ARBA00023136"/>
    </source>
</evidence>
<dbReference type="EnsemblMetazoa" id="BGLB007269-RB">
    <property type="protein sequence ID" value="BGLB007269-PB"/>
    <property type="gene ID" value="BGLB007269"/>
</dbReference>
<dbReference type="GO" id="GO:0005886">
    <property type="term" value="C:plasma membrane"/>
    <property type="evidence" value="ECO:0007669"/>
    <property type="project" value="UniProtKB-SubCell"/>
</dbReference>
<dbReference type="GO" id="GO:0008510">
    <property type="term" value="F:sodium:bicarbonate symporter activity"/>
    <property type="evidence" value="ECO:0007669"/>
    <property type="project" value="TreeGrafter"/>
</dbReference>
<comment type="caution">
    <text evidence="9">Lacks conserved residue(s) required for the propagation of feature annotation.</text>
</comment>
<feature type="transmembrane region" description="Helical" evidence="9">
    <location>
        <begin position="528"/>
        <end position="551"/>
    </location>
</feature>
<evidence type="ECO:0000256" key="10">
    <source>
        <dbReference type="SAM" id="MobiDB-lite"/>
    </source>
</evidence>
<feature type="transmembrane region" description="Helical" evidence="9">
    <location>
        <begin position="953"/>
        <end position="970"/>
    </location>
</feature>
<dbReference type="GO" id="GO:0008509">
    <property type="term" value="F:monoatomic anion transmembrane transporter activity"/>
    <property type="evidence" value="ECO:0007669"/>
    <property type="project" value="InterPro"/>
</dbReference>
<sequence>MASQLSPDPSNMDPGMPVRDHGSYASFHAPSITDIQDHRKQDTVYIGLHLPRQERRRHHRKHKHRRENDSSRAANANNQQFTAEGPARGESEGAAPPSQRVQFLLGEEEDEDHRAHDIFCEMAELFPAGDEKEWKETARWIKFEEDVEEGGERWSKPHVATLSLHSMFELRCSLLQGTCMLEMEANTIEQIADLMLDNMIASKQLEEHLRDQVRTTILCRHRHQNEKRRQTKDEGGSRMHLPFVRSLADIGKKYSEPKTLLTLGDDANFGAKSTPNIQGMGSGKNGSKDEDKVEKGLSVNSSFATTLPSTGELSETASHKERSLATVPSMRQIQNLHFMKKIPPGAEAANIFVGEVDYLNHQIVAFIRLTKAQVIGDLTEVPVPTRFVFLLLGPIGNQNKFHEIGRSIATLMSDEIFHDVAYHAHNREDLLAGIDEFLDQVTVLPPGEWDPSIRIEPPKSVPSQEGRKTASSGPPQPNGKPVFEDEIEDHADPTLVRTGRLFGGLINDVKRKLPWYPSDFKDALSVQAVASFVFLYFACLTPIITFGGLLGDATDMNMAALESILSGAICGIIYALFSGQPLTIIGSTGPVLVFETILNHFCNDNELNYLEMRLWIGIWTSTALYIMVAFDLSALVRFITRFTEESFAALISLIFIVESLQKLIKIASDSPVNLNPNSVPDYNCTCYMNRTVLSPYINESLISNATALTYINVTEEVDASNKTIRDMCNEEKYLLLGPGCKTPFYVPDVFFFSCLLFIGTFTLALSLKMSRNASFFPTTVRGLMSDFAVLIAILSMVLLDFLIGINTPKLHVPEKFAKGGGYHLDLFVISTLIVICSFIGLPWFVAATVLSINHVNSLKKESQCSAPGESAKFLGVREQRVTGTLIFLFIGVSVFLTSVLKFIPMPVLFGVFLYMGVSSLRGMQFVDRILILLMPPKYQPDLLYLRHVKTNRVHIFTAIQVICLSILWAIKSIKVISIAFPVMVLAMCFVRKGMDKIFTQQELKWLDDIMPETHKREKEDQEMKLEEQRRSLIEDSTAIPLAALGFGEISSENWTVKADVDVLNISEEMSKTAMWKSIMSNESSSNLANQTKEENGHRSSSKKYSNPYLLYNARKQKKHSSKRNGSKPLLGGVKEETEEHGAAALTSSPSKKKMPVKFYIDDHEDHEERDQLIKPPEIVVDPPSDVHARTPDRDSGEGDAQC</sequence>
<dbReference type="InterPro" id="IPR016152">
    <property type="entry name" value="PTrfase/Anion_transptr"/>
</dbReference>
<evidence type="ECO:0000256" key="5">
    <source>
        <dbReference type="ARBA" id="ARBA00022692"/>
    </source>
</evidence>
<organism evidence="13 14">
    <name type="scientific">Biomphalaria glabrata</name>
    <name type="common">Bloodfluke planorb</name>
    <name type="synonym">Freshwater snail</name>
    <dbReference type="NCBI Taxonomy" id="6526"/>
    <lineage>
        <taxon>Eukaryota</taxon>
        <taxon>Metazoa</taxon>
        <taxon>Spiralia</taxon>
        <taxon>Lophotrochozoa</taxon>
        <taxon>Mollusca</taxon>
        <taxon>Gastropoda</taxon>
        <taxon>Heterobranchia</taxon>
        <taxon>Euthyneura</taxon>
        <taxon>Panpulmonata</taxon>
        <taxon>Hygrophila</taxon>
        <taxon>Lymnaeoidea</taxon>
        <taxon>Planorbidae</taxon>
        <taxon>Biomphalaria</taxon>
    </lineage>
</organism>
<comment type="subcellular location">
    <subcellularLocation>
        <location evidence="1">Cell membrane</location>
        <topology evidence="1">Multi-pass membrane protein</topology>
    </subcellularLocation>
    <subcellularLocation>
        <location evidence="9">Membrane</location>
        <topology evidence="9">Multi-pass membrane protein</topology>
    </subcellularLocation>
</comment>
<keyword evidence="8 9" id="KW-0472">Membrane</keyword>
<feature type="region of interest" description="Disordered" evidence="10">
    <location>
        <begin position="1083"/>
        <end position="1202"/>
    </location>
</feature>
<dbReference type="Gene3D" id="3.40.930.10">
    <property type="entry name" value="Mannitol-specific EII, Chain A"/>
    <property type="match status" value="1"/>
</dbReference>
<name>A0A2C9JSD1_BIOGL</name>
<feature type="transmembrane region" description="Helical" evidence="9">
    <location>
        <begin position="558"/>
        <end position="577"/>
    </location>
</feature>
<keyword evidence="6 9" id="KW-1133">Transmembrane helix</keyword>
<evidence type="ECO:0000259" key="12">
    <source>
        <dbReference type="Pfam" id="PF07565"/>
    </source>
</evidence>
<dbReference type="PRINTS" id="PR01231">
    <property type="entry name" value="HCO3TRNSPORT"/>
</dbReference>
<feature type="transmembrane region" description="Helical" evidence="9">
    <location>
        <begin position="744"/>
        <end position="767"/>
    </location>
</feature>
<feature type="region of interest" description="Disordered" evidence="10">
    <location>
        <begin position="449"/>
        <end position="484"/>
    </location>
</feature>
<keyword evidence="4" id="KW-1003">Cell membrane</keyword>
<dbReference type="STRING" id="6526.A0A2C9JSD1"/>
<evidence type="ECO:0000313" key="14">
    <source>
        <dbReference type="Proteomes" id="UP000076420"/>
    </source>
</evidence>
<dbReference type="GO" id="GO:0051453">
    <property type="term" value="P:regulation of intracellular pH"/>
    <property type="evidence" value="ECO:0007669"/>
    <property type="project" value="TreeGrafter"/>
</dbReference>
<proteinExistence type="inferred from homology"/>
<reference evidence="13" key="1">
    <citation type="submission" date="2020-05" db="UniProtKB">
        <authorList>
            <consortium name="EnsemblMetazoa"/>
        </authorList>
    </citation>
    <scope>IDENTIFICATION</scope>
    <source>
        <strain evidence="13">BB02</strain>
    </source>
</reference>
<evidence type="ECO:0000256" key="6">
    <source>
        <dbReference type="ARBA" id="ARBA00022989"/>
    </source>
</evidence>
<feature type="transmembrane region" description="Helical" evidence="9">
    <location>
        <begin position="787"/>
        <end position="806"/>
    </location>
</feature>
<evidence type="ECO:0000256" key="7">
    <source>
        <dbReference type="ARBA" id="ARBA00023065"/>
    </source>
</evidence>
<feature type="region of interest" description="Disordered" evidence="10">
    <location>
        <begin position="1"/>
        <end position="98"/>
    </location>
</feature>
<evidence type="ECO:0000256" key="4">
    <source>
        <dbReference type="ARBA" id="ARBA00022475"/>
    </source>
</evidence>
<feature type="compositionally biased region" description="Basic residues" evidence="10">
    <location>
        <begin position="54"/>
        <end position="65"/>
    </location>
</feature>
<feature type="transmembrane region" description="Helical" evidence="9">
    <location>
        <begin position="614"/>
        <end position="635"/>
    </location>
</feature>
<evidence type="ECO:0000256" key="9">
    <source>
        <dbReference type="RuleBase" id="RU362035"/>
    </source>
</evidence>
<keyword evidence="7 9" id="KW-0406">Ion transport</keyword>